<organism evidence="3 4">
    <name type="scientific">Gregarina niphandrodes</name>
    <name type="common">Septate eugregarine</name>
    <dbReference type="NCBI Taxonomy" id="110365"/>
    <lineage>
        <taxon>Eukaryota</taxon>
        <taxon>Sar</taxon>
        <taxon>Alveolata</taxon>
        <taxon>Apicomplexa</taxon>
        <taxon>Conoidasida</taxon>
        <taxon>Gregarinasina</taxon>
        <taxon>Eugregarinorida</taxon>
        <taxon>Gregarinidae</taxon>
        <taxon>Gregarina</taxon>
    </lineage>
</organism>
<keyword evidence="1" id="KW-0175">Coiled coil</keyword>
<comment type="caution">
    <text evidence="3">The sequence shown here is derived from an EMBL/GenBank/DDBJ whole genome shotgun (WGS) entry which is preliminary data.</text>
</comment>
<evidence type="ECO:0000313" key="3">
    <source>
        <dbReference type="EMBL" id="EZG49479.1"/>
    </source>
</evidence>
<feature type="compositionally biased region" description="Basic and acidic residues" evidence="2">
    <location>
        <begin position="378"/>
        <end position="388"/>
    </location>
</feature>
<dbReference type="InterPro" id="IPR011043">
    <property type="entry name" value="Gal_Oxase/kelch_b-propeller"/>
</dbReference>
<dbReference type="AlphaFoldDB" id="A0A023B1Y9"/>
<proteinExistence type="predicted"/>
<dbReference type="EMBL" id="AFNH02000947">
    <property type="protein sequence ID" value="EZG49479.1"/>
    <property type="molecule type" value="Genomic_DNA"/>
</dbReference>
<evidence type="ECO:0000256" key="1">
    <source>
        <dbReference type="SAM" id="Coils"/>
    </source>
</evidence>
<evidence type="ECO:0000256" key="2">
    <source>
        <dbReference type="SAM" id="MobiDB-lite"/>
    </source>
</evidence>
<feature type="region of interest" description="Disordered" evidence="2">
    <location>
        <begin position="280"/>
        <end position="342"/>
    </location>
</feature>
<dbReference type="RefSeq" id="XP_011132038.1">
    <property type="nucleotide sequence ID" value="XM_011133736.1"/>
</dbReference>
<feature type="coiled-coil region" evidence="1">
    <location>
        <begin position="500"/>
        <end position="527"/>
    </location>
</feature>
<feature type="compositionally biased region" description="Basic and acidic residues" evidence="2">
    <location>
        <begin position="305"/>
        <end position="342"/>
    </location>
</feature>
<name>A0A023B1Y9_GRENI</name>
<feature type="region of interest" description="Disordered" evidence="2">
    <location>
        <begin position="378"/>
        <end position="465"/>
    </location>
</feature>
<keyword evidence="4" id="KW-1185">Reference proteome</keyword>
<dbReference type="InterPro" id="IPR015915">
    <property type="entry name" value="Kelch-typ_b-propeller"/>
</dbReference>
<dbReference type="Proteomes" id="UP000019763">
    <property type="component" value="Unassembled WGS sequence"/>
</dbReference>
<dbReference type="Gene3D" id="2.120.10.80">
    <property type="entry name" value="Kelch-type beta propeller"/>
    <property type="match status" value="1"/>
</dbReference>
<feature type="compositionally biased region" description="Basic and acidic residues" evidence="2">
    <location>
        <begin position="415"/>
        <end position="424"/>
    </location>
</feature>
<evidence type="ECO:0008006" key="5">
    <source>
        <dbReference type="Google" id="ProtNLM"/>
    </source>
</evidence>
<gene>
    <name evidence="3" type="ORF">GNI_126990</name>
</gene>
<accession>A0A023B1Y9</accession>
<reference evidence="3" key="1">
    <citation type="submission" date="2013-12" db="EMBL/GenBank/DDBJ databases">
        <authorList>
            <person name="Omoto C.K."/>
            <person name="Sibley D."/>
            <person name="Venepally P."/>
            <person name="Hadjithomas M."/>
            <person name="Karamycheva S."/>
            <person name="Brunk B."/>
            <person name="Roos D."/>
            <person name="Caler E."/>
            <person name="Lorenzi H."/>
        </authorList>
    </citation>
    <scope>NUCLEOTIDE SEQUENCE</scope>
</reference>
<feature type="region of interest" description="Disordered" evidence="2">
    <location>
        <begin position="158"/>
        <end position="183"/>
    </location>
</feature>
<dbReference type="VEuPathDB" id="CryptoDB:GNI_126990"/>
<sequence length="531" mass="58700">MRAVNDRERLCLERGPGKRFGHHMAFHDGRLYVGFGSDGVGPLFDVWYYDLTTVLQARNQTLELQDVLTAGACPDSKARPEGLGWNYVTLYNDRSEVVRLNESRVDSAATQLPETTRWLIHGGGGCYGPLTNSCLEIDLVSHECRCFRVPLATSDADALGRSSAGRSSAGRSSAGRSSAGRSSMFDEVSAEVESSVAGCETEAAPRRILQGLRGHALVALSKDMVLVLGGLTSKARPSQAAYVLQANPSGWHMRKRTPARLPTNYLQSTASLFTYNAEETVDEKAPGDKASTNGHKQPAGGAAGRENEAPERGEKGGVREGAERGREEAQGGEDYVRDNVQDNVHDYVRDNVQDYVRDNVQDYVRDDVQDNVQDEVTRKEQEARKHGAELGVEPASLRSKAPYRQFLLGSSEEPTSDRDERSWYEVDTSIGRDQPSVGRKSTDRESTGRGSSSTGGRGSVAGRDHHLDLSRLRIPIFPQNKSVSKYDQKTDDGSSDDHELEFLRSRCKELQVENNRLRRRIFDLEKKLINH</sequence>
<evidence type="ECO:0000313" key="4">
    <source>
        <dbReference type="Proteomes" id="UP000019763"/>
    </source>
</evidence>
<protein>
    <recommendedName>
        <fullName evidence="5">Kelch repeat protein</fullName>
    </recommendedName>
</protein>
<feature type="compositionally biased region" description="Low complexity" evidence="2">
    <location>
        <begin position="160"/>
        <end position="183"/>
    </location>
</feature>
<dbReference type="GeneID" id="22914459"/>
<dbReference type="SUPFAM" id="SSF50965">
    <property type="entry name" value="Galactose oxidase, central domain"/>
    <property type="match status" value="1"/>
</dbReference>
<dbReference type="OrthoDB" id="8197748at2759"/>